<feature type="non-terminal residue" evidence="1">
    <location>
        <position position="275"/>
    </location>
</feature>
<evidence type="ECO:0000313" key="1">
    <source>
        <dbReference type="EMBL" id="CAH1802028.1"/>
    </source>
</evidence>
<comment type="caution">
    <text evidence="1">The sequence shown here is derived from an EMBL/GenBank/DDBJ whole genome shotgun (WGS) entry which is preliminary data.</text>
</comment>
<accession>A0A8J1TMW8</accession>
<sequence>LDFYIISKVHVSKNMKGSKLIMVGIFLLSRDAIATEGPEPCSTKTPCMDTTPTNFTVYKKTFSLISEGPAISHFNRTDLFHNFFKRVGITSRSDIIKKGREFVTNMKEKYGVDLSGLTDTQLYLGETVDMGDFPFLPVVFESTMRVITETTPTQASYYRNAKAYMAGYRLHPKKSMSLSCGSWKGAISKDSALWVSWMVLETNEDCESSTEPDVYTVFQAAPDVMMDGLYPIVSEIYSDKYGMGKVHGISVSRRASQHLDEFGVYALAIIIRFPM</sequence>
<protein>
    <submittedName>
        <fullName evidence="1">Uncharacterized protein</fullName>
    </submittedName>
</protein>
<reference evidence="1" key="1">
    <citation type="submission" date="2022-03" db="EMBL/GenBank/DDBJ databases">
        <authorList>
            <person name="Martin C."/>
        </authorList>
    </citation>
    <scope>NUCLEOTIDE SEQUENCE</scope>
</reference>
<keyword evidence="2" id="KW-1185">Reference proteome</keyword>
<dbReference type="Proteomes" id="UP000749559">
    <property type="component" value="Unassembled WGS sequence"/>
</dbReference>
<organism evidence="1 2">
    <name type="scientific">Owenia fusiformis</name>
    <name type="common">Polychaete worm</name>
    <dbReference type="NCBI Taxonomy" id="6347"/>
    <lineage>
        <taxon>Eukaryota</taxon>
        <taxon>Metazoa</taxon>
        <taxon>Spiralia</taxon>
        <taxon>Lophotrochozoa</taxon>
        <taxon>Annelida</taxon>
        <taxon>Polychaeta</taxon>
        <taxon>Sedentaria</taxon>
        <taxon>Canalipalpata</taxon>
        <taxon>Sabellida</taxon>
        <taxon>Oweniida</taxon>
        <taxon>Oweniidae</taxon>
        <taxon>Owenia</taxon>
    </lineage>
</organism>
<evidence type="ECO:0000313" key="2">
    <source>
        <dbReference type="Proteomes" id="UP000749559"/>
    </source>
</evidence>
<dbReference type="EMBL" id="CAIIXF020000012">
    <property type="protein sequence ID" value="CAH1802028.1"/>
    <property type="molecule type" value="Genomic_DNA"/>
</dbReference>
<name>A0A8J1TMW8_OWEFU</name>
<gene>
    <name evidence="1" type="ORF">OFUS_LOCUS25750</name>
</gene>
<proteinExistence type="predicted"/>
<dbReference type="AlphaFoldDB" id="A0A8J1TMW8"/>